<sequence>MAKLDKLKRLMCSSSEGLLVNPGARYPQTLRPANNPFDDILTRVAGKVQAAIPRGMHQHLRPQRVFKAVGGILYDQEWTGNPIQSMNTDHITPDDELARTAVQSACNYAFEIMLLVDYGLLPYPVQKPSFFNTIWTQFEHFSHLLISVAYRWNQGQFPDQAAYDRISHVMCSFDGNGVDVWDAATLIYYYHTRREPVDNGSANKGRAGYTGVLQEMISEASKRGTDRLARKLSLDINLLIPKFVSDRERRELMLYKARRLVQEYRLSILDTGTVGNWFSFDTVAKKEKQL</sequence>
<reference evidence="1 2" key="1">
    <citation type="journal article" date="2021" name="Nat. Commun.">
        <title>Genetic determinants of endophytism in the Arabidopsis root mycobiome.</title>
        <authorList>
            <person name="Mesny F."/>
            <person name="Miyauchi S."/>
            <person name="Thiergart T."/>
            <person name="Pickel B."/>
            <person name="Atanasova L."/>
            <person name="Karlsson M."/>
            <person name="Huettel B."/>
            <person name="Barry K.W."/>
            <person name="Haridas S."/>
            <person name="Chen C."/>
            <person name="Bauer D."/>
            <person name="Andreopoulos W."/>
            <person name="Pangilinan J."/>
            <person name="LaButti K."/>
            <person name="Riley R."/>
            <person name="Lipzen A."/>
            <person name="Clum A."/>
            <person name="Drula E."/>
            <person name="Henrissat B."/>
            <person name="Kohler A."/>
            <person name="Grigoriev I.V."/>
            <person name="Martin F.M."/>
            <person name="Hacquard S."/>
        </authorList>
    </citation>
    <scope>NUCLEOTIDE SEQUENCE [LARGE SCALE GENOMIC DNA]</scope>
    <source>
        <strain evidence="1 2">MPI-SDFR-AT-0079</strain>
    </source>
</reference>
<accession>A0ACB7NYY3</accession>
<dbReference type="Proteomes" id="UP000724584">
    <property type="component" value="Unassembled WGS sequence"/>
</dbReference>
<proteinExistence type="predicted"/>
<dbReference type="EMBL" id="JAGIZQ010000006">
    <property type="protein sequence ID" value="KAH6623472.1"/>
    <property type="molecule type" value="Genomic_DNA"/>
</dbReference>
<evidence type="ECO:0000313" key="2">
    <source>
        <dbReference type="Proteomes" id="UP000724584"/>
    </source>
</evidence>
<name>A0ACB7NYY3_9PEZI</name>
<gene>
    <name evidence="1" type="ORF">F5144DRAFT_551009</name>
</gene>
<comment type="caution">
    <text evidence="1">The sequence shown here is derived from an EMBL/GenBank/DDBJ whole genome shotgun (WGS) entry which is preliminary data.</text>
</comment>
<protein>
    <submittedName>
        <fullName evidence="1">Uncharacterized protein</fullName>
    </submittedName>
</protein>
<keyword evidence="2" id="KW-1185">Reference proteome</keyword>
<evidence type="ECO:0000313" key="1">
    <source>
        <dbReference type="EMBL" id="KAH6623472.1"/>
    </source>
</evidence>
<organism evidence="1 2">
    <name type="scientific">Chaetomium tenue</name>
    <dbReference type="NCBI Taxonomy" id="1854479"/>
    <lineage>
        <taxon>Eukaryota</taxon>
        <taxon>Fungi</taxon>
        <taxon>Dikarya</taxon>
        <taxon>Ascomycota</taxon>
        <taxon>Pezizomycotina</taxon>
        <taxon>Sordariomycetes</taxon>
        <taxon>Sordariomycetidae</taxon>
        <taxon>Sordariales</taxon>
        <taxon>Chaetomiaceae</taxon>
        <taxon>Chaetomium</taxon>
    </lineage>
</organism>